<dbReference type="Proteomes" id="UP001060215">
    <property type="component" value="Chromosome 4"/>
</dbReference>
<accession>A0ACC0HUD5</accession>
<reference evidence="1 2" key="1">
    <citation type="journal article" date="2022" name="Plant J.">
        <title>Chromosome-level genome of Camellia lanceoleosa provides a valuable resource for understanding genome evolution and self-incompatibility.</title>
        <authorList>
            <person name="Gong W."/>
            <person name="Xiao S."/>
            <person name="Wang L."/>
            <person name="Liao Z."/>
            <person name="Chang Y."/>
            <person name="Mo W."/>
            <person name="Hu G."/>
            <person name="Li W."/>
            <person name="Zhao G."/>
            <person name="Zhu H."/>
            <person name="Hu X."/>
            <person name="Ji K."/>
            <person name="Xiang X."/>
            <person name="Song Q."/>
            <person name="Yuan D."/>
            <person name="Jin S."/>
            <person name="Zhang L."/>
        </authorList>
    </citation>
    <scope>NUCLEOTIDE SEQUENCE [LARGE SCALE GENOMIC DNA]</scope>
    <source>
        <strain evidence="1">SQ_2022a</strain>
    </source>
</reference>
<gene>
    <name evidence="1" type="ORF">LOK49_LG05G00433</name>
</gene>
<proteinExistence type="predicted"/>
<organism evidence="1 2">
    <name type="scientific">Camellia lanceoleosa</name>
    <dbReference type="NCBI Taxonomy" id="1840588"/>
    <lineage>
        <taxon>Eukaryota</taxon>
        <taxon>Viridiplantae</taxon>
        <taxon>Streptophyta</taxon>
        <taxon>Embryophyta</taxon>
        <taxon>Tracheophyta</taxon>
        <taxon>Spermatophyta</taxon>
        <taxon>Magnoliopsida</taxon>
        <taxon>eudicotyledons</taxon>
        <taxon>Gunneridae</taxon>
        <taxon>Pentapetalae</taxon>
        <taxon>asterids</taxon>
        <taxon>Ericales</taxon>
        <taxon>Theaceae</taxon>
        <taxon>Camellia</taxon>
    </lineage>
</organism>
<keyword evidence="2" id="KW-1185">Reference proteome</keyword>
<evidence type="ECO:0000313" key="1">
    <source>
        <dbReference type="EMBL" id="KAI8016303.1"/>
    </source>
</evidence>
<dbReference type="EMBL" id="CM045761">
    <property type="protein sequence ID" value="KAI8016303.1"/>
    <property type="molecule type" value="Genomic_DNA"/>
</dbReference>
<protein>
    <submittedName>
        <fullName evidence="1">Uncharacterized protein</fullName>
    </submittedName>
</protein>
<sequence length="158" mass="18083">MVSEDHSRRRLIFHGDRSFEFEEGQEDGIGCRRVEIVERGQGLRRNIDLVGAEIKWVATQLLRVSSRVANEVLGLPIHLRGEQVFRAIRDRCGGFLATDVVTTTMESLGCIRLKVRGSGHGVPPQIHVRWGHWRYVLPVWLEEGLAMERWGSPEFRAQ</sequence>
<evidence type="ECO:0000313" key="2">
    <source>
        <dbReference type="Proteomes" id="UP001060215"/>
    </source>
</evidence>
<name>A0ACC0HUD5_9ERIC</name>
<comment type="caution">
    <text evidence="1">The sequence shown here is derived from an EMBL/GenBank/DDBJ whole genome shotgun (WGS) entry which is preliminary data.</text>
</comment>